<organism evidence="1 2">
    <name type="scientific">Ensete ventricosum</name>
    <name type="common">Abyssinian banana</name>
    <name type="synonym">Musa ensete</name>
    <dbReference type="NCBI Taxonomy" id="4639"/>
    <lineage>
        <taxon>Eukaryota</taxon>
        <taxon>Viridiplantae</taxon>
        <taxon>Streptophyta</taxon>
        <taxon>Embryophyta</taxon>
        <taxon>Tracheophyta</taxon>
        <taxon>Spermatophyta</taxon>
        <taxon>Magnoliopsida</taxon>
        <taxon>Liliopsida</taxon>
        <taxon>Zingiberales</taxon>
        <taxon>Musaceae</taxon>
        <taxon>Ensete</taxon>
    </lineage>
</organism>
<reference evidence="1 2" key="1">
    <citation type="submission" date="2022-12" db="EMBL/GenBank/DDBJ databases">
        <title>Chromosome-scale assembly of the Ensete ventricosum genome.</title>
        <authorList>
            <person name="Dussert Y."/>
            <person name="Stocks J."/>
            <person name="Wendawek A."/>
            <person name="Woldeyes F."/>
            <person name="Nichols R.A."/>
            <person name="Borrell J.S."/>
        </authorList>
    </citation>
    <scope>NUCLEOTIDE SEQUENCE [LARGE SCALE GENOMIC DNA]</scope>
    <source>
        <strain evidence="2">cv. Maze</strain>
        <tissue evidence="1">Seeds</tissue>
    </source>
</reference>
<gene>
    <name evidence="1" type="ORF">OPV22_020252</name>
</gene>
<accession>A0AAV8PA07</accession>
<protein>
    <submittedName>
        <fullName evidence="1">Uncharacterized protein</fullName>
    </submittedName>
</protein>
<sequence>MIEHGAPANGQICGDSEFYREGVKGTVTNGLVGIQDITVELARVDSYLSAHDVCRSLQVDNRKIYPVQSGAIEFASQSPWPYIHSRLSTIPGGPTETRVVVDRIDPIKEPVDFETVRGQGKPWAVFRGGSG</sequence>
<proteinExistence type="predicted"/>
<name>A0AAV8PA07_ENSVE</name>
<evidence type="ECO:0000313" key="2">
    <source>
        <dbReference type="Proteomes" id="UP001222027"/>
    </source>
</evidence>
<dbReference type="Proteomes" id="UP001222027">
    <property type="component" value="Unassembled WGS sequence"/>
</dbReference>
<comment type="caution">
    <text evidence="1">The sequence shown here is derived from an EMBL/GenBank/DDBJ whole genome shotgun (WGS) entry which is preliminary data.</text>
</comment>
<keyword evidence="2" id="KW-1185">Reference proteome</keyword>
<evidence type="ECO:0000313" key="1">
    <source>
        <dbReference type="EMBL" id="KAJ8476525.1"/>
    </source>
</evidence>
<dbReference type="AlphaFoldDB" id="A0AAV8PA07"/>
<dbReference type="EMBL" id="JAQQAF010000006">
    <property type="protein sequence ID" value="KAJ8476525.1"/>
    <property type="molecule type" value="Genomic_DNA"/>
</dbReference>